<sequence length="251" mass="27186">MLDAAIKALTQILAPPMRAILYRSIGFALVLITVMAIGLQRALSWFAESGEVWAETALGSSFHAPLNILAWVLSIAAGLGVVLGAVFLMPAVTSLVAGFFVDDVAEHVEREHYPDERPGVALPFGLAITESTKTALLTILVYLLALPFVFIAGAGFIAFFVATAWLLGREYFELAAMRFRPAAEAKAMRKEYATTVFFAGLVIAAFVSIPIVNLATPLFGMAFMVHMHKRLSGPRPELIVDAPRRRDLPVA</sequence>
<evidence type="ECO:0008006" key="7">
    <source>
        <dbReference type="Google" id="ProtNLM"/>
    </source>
</evidence>
<keyword evidence="2 5" id="KW-0812">Transmembrane</keyword>
<feature type="transmembrane region" description="Helical" evidence="5">
    <location>
        <begin position="139"/>
        <end position="167"/>
    </location>
</feature>
<dbReference type="KEGG" id="rpc:RPC_0441"/>
<dbReference type="OrthoDB" id="5421146at2"/>
<keyword evidence="4 5" id="KW-0472">Membrane</keyword>
<reference evidence="6" key="1">
    <citation type="submission" date="2006-03" db="EMBL/GenBank/DDBJ databases">
        <title>Complete sequence of Rhodopseudomonas palustris BisB18.</title>
        <authorList>
            <consortium name="US DOE Joint Genome Institute"/>
            <person name="Copeland A."/>
            <person name="Lucas S."/>
            <person name="Lapidus A."/>
            <person name="Barry K."/>
            <person name="Detter J.C."/>
            <person name="Glavina del Rio T."/>
            <person name="Hammon N."/>
            <person name="Israni S."/>
            <person name="Dalin E."/>
            <person name="Tice H."/>
            <person name="Pitluck S."/>
            <person name="Chain P."/>
            <person name="Malfatti S."/>
            <person name="Shin M."/>
            <person name="Vergez L."/>
            <person name="Schmutz J."/>
            <person name="Larimer F."/>
            <person name="Land M."/>
            <person name="Hauser L."/>
            <person name="Pelletier D.A."/>
            <person name="Kyrpides N."/>
            <person name="Anderson I."/>
            <person name="Oda Y."/>
            <person name="Harwood C.S."/>
            <person name="Richardson P."/>
        </authorList>
    </citation>
    <scope>NUCLEOTIDE SEQUENCE [LARGE SCALE GENOMIC DNA]</scope>
    <source>
        <strain evidence="6">BisB18</strain>
    </source>
</reference>
<dbReference type="RefSeq" id="WP_011470924.1">
    <property type="nucleotide sequence ID" value="NC_007925.1"/>
</dbReference>
<dbReference type="STRING" id="316056.RPC_0441"/>
<feature type="transmembrane region" description="Helical" evidence="5">
    <location>
        <begin position="68"/>
        <end position="101"/>
    </location>
</feature>
<proteinExistence type="predicted"/>
<keyword evidence="3 5" id="KW-1133">Transmembrane helix</keyword>
<protein>
    <recommendedName>
        <fullName evidence="7">Sulfate transporter family protein</fullName>
    </recommendedName>
</protein>
<feature type="transmembrane region" description="Helical" evidence="5">
    <location>
        <begin position="196"/>
        <end position="225"/>
    </location>
</feature>
<dbReference type="NCBIfam" id="NF009407">
    <property type="entry name" value="PRK12768.1"/>
    <property type="match status" value="1"/>
</dbReference>
<evidence type="ECO:0000256" key="2">
    <source>
        <dbReference type="ARBA" id="ARBA00022692"/>
    </source>
</evidence>
<evidence type="ECO:0000256" key="1">
    <source>
        <dbReference type="ARBA" id="ARBA00004141"/>
    </source>
</evidence>
<organism evidence="6">
    <name type="scientific">Rhodopseudomonas palustris (strain BisB18)</name>
    <dbReference type="NCBI Taxonomy" id="316056"/>
    <lineage>
        <taxon>Bacteria</taxon>
        <taxon>Pseudomonadati</taxon>
        <taxon>Pseudomonadota</taxon>
        <taxon>Alphaproteobacteria</taxon>
        <taxon>Hyphomicrobiales</taxon>
        <taxon>Nitrobacteraceae</taxon>
        <taxon>Rhodopseudomonas</taxon>
    </lineage>
</organism>
<accession>Q21C70</accession>
<feature type="transmembrane region" description="Helical" evidence="5">
    <location>
        <begin position="20"/>
        <end position="39"/>
    </location>
</feature>
<evidence type="ECO:0000313" key="6">
    <source>
        <dbReference type="EMBL" id="ABD86016.1"/>
    </source>
</evidence>
<dbReference type="eggNOG" id="COG2981">
    <property type="taxonomic scope" value="Bacteria"/>
</dbReference>
<evidence type="ECO:0000256" key="4">
    <source>
        <dbReference type="ARBA" id="ARBA00023136"/>
    </source>
</evidence>
<name>Q21C70_RHOPB</name>
<dbReference type="EMBL" id="CP000301">
    <property type="protein sequence ID" value="ABD86016.1"/>
    <property type="molecule type" value="Genomic_DNA"/>
</dbReference>
<dbReference type="Pfam" id="PF07264">
    <property type="entry name" value="EI24"/>
    <property type="match status" value="1"/>
</dbReference>
<dbReference type="InterPro" id="IPR059112">
    <property type="entry name" value="CysZ/EI24"/>
</dbReference>
<evidence type="ECO:0000256" key="3">
    <source>
        <dbReference type="ARBA" id="ARBA00022989"/>
    </source>
</evidence>
<dbReference type="HOGENOM" id="CLU_081565_0_0_5"/>
<gene>
    <name evidence="6" type="ordered locus">RPC_0441</name>
</gene>
<comment type="subcellular location">
    <subcellularLocation>
        <location evidence="1">Membrane</location>
        <topology evidence="1">Multi-pass membrane protein</topology>
    </subcellularLocation>
</comment>
<evidence type="ECO:0000256" key="5">
    <source>
        <dbReference type="SAM" id="Phobius"/>
    </source>
</evidence>
<dbReference type="AlphaFoldDB" id="Q21C70"/>